<dbReference type="InterPro" id="IPR034466">
    <property type="entry name" value="Methyltransferase_Class_B"/>
</dbReference>
<evidence type="ECO:0000259" key="6">
    <source>
        <dbReference type="PROSITE" id="PS51332"/>
    </source>
</evidence>
<protein>
    <submittedName>
        <fullName evidence="8">B12-binding domain-containing radical SAM protein</fullName>
    </submittedName>
</protein>
<dbReference type="SFLD" id="SFLDS00029">
    <property type="entry name" value="Radical_SAM"/>
    <property type="match status" value="1"/>
</dbReference>
<dbReference type="RefSeq" id="WP_253019960.1">
    <property type="nucleotide sequence ID" value="NZ_JAOSHN010000003.1"/>
</dbReference>
<keyword evidence="3" id="KW-0479">Metal-binding</keyword>
<keyword evidence="4" id="KW-0408">Iron</keyword>
<dbReference type="GO" id="GO:0051539">
    <property type="term" value="F:4 iron, 4 sulfur cluster binding"/>
    <property type="evidence" value="ECO:0007669"/>
    <property type="project" value="UniProtKB-KW"/>
</dbReference>
<dbReference type="Pfam" id="PF13311">
    <property type="entry name" value="DUF4080"/>
    <property type="match status" value="1"/>
</dbReference>
<dbReference type="GO" id="GO:0003824">
    <property type="term" value="F:catalytic activity"/>
    <property type="evidence" value="ECO:0007669"/>
    <property type="project" value="InterPro"/>
</dbReference>
<dbReference type="PROSITE" id="PS51918">
    <property type="entry name" value="RADICAL_SAM"/>
    <property type="match status" value="1"/>
</dbReference>
<feature type="domain" description="B12-binding" evidence="6">
    <location>
        <begin position="1"/>
        <end position="134"/>
    </location>
</feature>
<dbReference type="SFLD" id="SFLDG01123">
    <property type="entry name" value="methyltransferase_(Class_B)"/>
    <property type="match status" value="1"/>
</dbReference>
<dbReference type="InterPro" id="IPR058240">
    <property type="entry name" value="rSAM_sf"/>
</dbReference>
<name>A0A9J6QRL7_9FIRM</name>
<evidence type="ECO:0000259" key="7">
    <source>
        <dbReference type="PROSITE" id="PS51918"/>
    </source>
</evidence>
<proteinExistence type="predicted"/>
<dbReference type="Gene3D" id="3.40.50.280">
    <property type="entry name" value="Cobalamin-binding domain"/>
    <property type="match status" value="1"/>
</dbReference>
<dbReference type="InterPro" id="IPR006158">
    <property type="entry name" value="Cobalamin-bd"/>
</dbReference>
<gene>
    <name evidence="8" type="ORF">OBO34_09335</name>
</gene>
<dbReference type="Proteomes" id="UP001065549">
    <property type="component" value="Unassembled WGS sequence"/>
</dbReference>
<dbReference type="Pfam" id="PF04055">
    <property type="entry name" value="Radical_SAM"/>
    <property type="match status" value="1"/>
</dbReference>
<keyword evidence="2" id="KW-0949">S-adenosyl-L-methionine</keyword>
<comment type="caution">
    <text evidence="8">The sequence shown here is derived from an EMBL/GenBank/DDBJ whole genome shotgun (WGS) entry which is preliminary data.</text>
</comment>
<dbReference type="SFLD" id="SFLDG01082">
    <property type="entry name" value="B12-binding_domain_containing"/>
    <property type="match status" value="1"/>
</dbReference>
<sequence length="498" mass="56903">MKVLLTTLNSKYVHSNLALKYLYLAGKHVCDGLDIKEYTINNSRDYVFTELVTADYDAVCFSCYIWNIEKILELAADLKKARPQIQILLGGPEVSYDGEQVLRDNPLVDFVLTGEGEGSFPQWCRALAGDVSFDQAAGLVYRSHGRIYANPVAEPVNLLQIPFPYETFPCETDRVIYYESSRGCPFGCSYCISSLDKRIRSLPEERVKADLRCFLDQNVKQVKFLDRTFNWDKARTLEIFRFLMDQDNGVTNFHFEICADLLDDELFLVLGQAREGLFQFEIGIQSTNGDTLSAVRRSSDTAAVLASVGRLVLLGNSHIHVDLIAGLPYEDYRIFRKSFNDVYALGADNLQLGFLKLLKGTSIRADEKKYGYVYMSKAPYQIISNQFLTAEEVCRLKQIETVLDLYYNRGGFAHTLSEAVSATAETPFDFYEALAGYYYAEGFQHRSHKKEDLYRILFQFFGSMGRGEQFLPLLERDLKQTMNFDAVKKFFRKGWTIL</sequence>
<evidence type="ECO:0000256" key="5">
    <source>
        <dbReference type="ARBA" id="ARBA00023014"/>
    </source>
</evidence>
<dbReference type="InterPro" id="IPR023404">
    <property type="entry name" value="rSAM_horseshoe"/>
</dbReference>
<dbReference type="EMBL" id="JAOSHN010000003">
    <property type="protein sequence ID" value="MCU7378557.1"/>
    <property type="molecule type" value="Genomic_DNA"/>
</dbReference>
<dbReference type="GO" id="GO:0046872">
    <property type="term" value="F:metal ion binding"/>
    <property type="evidence" value="ECO:0007669"/>
    <property type="project" value="UniProtKB-KW"/>
</dbReference>
<comment type="cofactor">
    <cofactor evidence="1">
        <name>[4Fe-4S] cluster</name>
        <dbReference type="ChEBI" id="CHEBI:49883"/>
    </cofactor>
</comment>
<accession>A0A9J6QRL7</accession>
<evidence type="ECO:0000313" key="9">
    <source>
        <dbReference type="Proteomes" id="UP001065549"/>
    </source>
</evidence>
<evidence type="ECO:0000256" key="2">
    <source>
        <dbReference type="ARBA" id="ARBA00022691"/>
    </source>
</evidence>
<dbReference type="InterPro" id="IPR007197">
    <property type="entry name" value="rSAM"/>
</dbReference>
<evidence type="ECO:0000256" key="4">
    <source>
        <dbReference type="ARBA" id="ARBA00023004"/>
    </source>
</evidence>
<dbReference type="Gene3D" id="3.80.30.20">
    <property type="entry name" value="tm_1862 like domain"/>
    <property type="match status" value="1"/>
</dbReference>
<evidence type="ECO:0000256" key="1">
    <source>
        <dbReference type="ARBA" id="ARBA00001966"/>
    </source>
</evidence>
<dbReference type="InterPro" id="IPR036724">
    <property type="entry name" value="Cobalamin-bd_sf"/>
</dbReference>
<dbReference type="SUPFAM" id="SSF102114">
    <property type="entry name" value="Radical SAM enzymes"/>
    <property type="match status" value="1"/>
</dbReference>
<dbReference type="PROSITE" id="PS51332">
    <property type="entry name" value="B12_BINDING"/>
    <property type="match status" value="1"/>
</dbReference>
<dbReference type="SUPFAM" id="SSF52242">
    <property type="entry name" value="Cobalamin (vitamin B12)-binding domain"/>
    <property type="match status" value="1"/>
</dbReference>
<dbReference type="Pfam" id="PF02310">
    <property type="entry name" value="B12-binding"/>
    <property type="match status" value="1"/>
</dbReference>
<dbReference type="GO" id="GO:0031419">
    <property type="term" value="F:cobalamin binding"/>
    <property type="evidence" value="ECO:0007669"/>
    <property type="project" value="InterPro"/>
</dbReference>
<dbReference type="CDD" id="cd02068">
    <property type="entry name" value="radical_SAM_B12_BD"/>
    <property type="match status" value="1"/>
</dbReference>
<feature type="domain" description="Radical SAM core" evidence="7">
    <location>
        <begin position="170"/>
        <end position="400"/>
    </location>
</feature>
<dbReference type="GO" id="GO:0005829">
    <property type="term" value="C:cytosol"/>
    <property type="evidence" value="ECO:0007669"/>
    <property type="project" value="TreeGrafter"/>
</dbReference>
<evidence type="ECO:0000256" key="3">
    <source>
        <dbReference type="ARBA" id="ARBA00022723"/>
    </source>
</evidence>
<keyword evidence="5" id="KW-0411">Iron-sulfur</keyword>
<evidence type="ECO:0000313" key="8">
    <source>
        <dbReference type="EMBL" id="MCU7378557.1"/>
    </source>
</evidence>
<dbReference type="PANTHER" id="PTHR43409">
    <property type="entry name" value="ANAEROBIC MAGNESIUM-PROTOPORPHYRIN IX MONOMETHYL ESTER CYCLASE-RELATED"/>
    <property type="match status" value="1"/>
</dbReference>
<reference evidence="8" key="1">
    <citation type="submission" date="2022-09" db="EMBL/GenBank/DDBJ databases">
        <title>Culturomic study of gut microbiota in children with autism spectrum disorder.</title>
        <authorList>
            <person name="Efimov B.A."/>
            <person name="Chaplin A.V."/>
            <person name="Sokolova S.R."/>
            <person name="Pikina A.P."/>
            <person name="Korzhanova M."/>
            <person name="Belova V."/>
            <person name="Korostin D."/>
        </authorList>
    </citation>
    <scope>NUCLEOTIDE SEQUENCE</scope>
    <source>
        <strain evidence="8">ASD5510</strain>
    </source>
</reference>
<organism evidence="8 9">
    <name type="scientific">Hominibacterium faecale</name>
    <dbReference type="NCBI Taxonomy" id="2839743"/>
    <lineage>
        <taxon>Bacteria</taxon>
        <taxon>Bacillati</taxon>
        <taxon>Bacillota</taxon>
        <taxon>Clostridia</taxon>
        <taxon>Peptostreptococcales</taxon>
        <taxon>Anaerovoracaceae</taxon>
        <taxon>Hominibacterium</taxon>
    </lineage>
</organism>
<dbReference type="AlphaFoldDB" id="A0A9J6QRL7"/>
<dbReference type="PANTHER" id="PTHR43409:SF16">
    <property type="entry name" value="SLR0320 PROTEIN"/>
    <property type="match status" value="1"/>
</dbReference>
<dbReference type="InterPro" id="IPR006638">
    <property type="entry name" value="Elp3/MiaA/NifB-like_rSAM"/>
</dbReference>
<dbReference type="SMART" id="SM00729">
    <property type="entry name" value="Elp3"/>
    <property type="match status" value="1"/>
</dbReference>
<keyword evidence="9" id="KW-1185">Reference proteome</keyword>
<dbReference type="InterPro" id="IPR025288">
    <property type="entry name" value="DUF4080"/>
</dbReference>
<dbReference type="InterPro" id="IPR051198">
    <property type="entry name" value="BchE-like"/>
</dbReference>